<proteinExistence type="predicted"/>
<evidence type="ECO:0000256" key="1">
    <source>
        <dbReference type="SAM" id="MobiDB-lite"/>
    </source>
</evidence>
<protein>
    <recommendedName>
        <fullName evidence="2">Retrovirus-related Pol polyprotein from transposon TNT 1-94-like beta-barrel domain-containing protein</fullName>
    </recommendedName>
</protein>
<dbReference type="Proteomes" id="UP000596660">
    <property type="component" value="Unplaced"/>
</dbReference>
<keyword evidence="4" id="KW-1185">Reference proteome</keyword>
<sequence length="362" mass="40373">MEIRFSQTNGARKYKLCRDVYDLKQNGRSLSDYYTEMSSLWEEIEGLNLLPPITEMNSEVNAFVSALNQQKDEQHLFQFLNGLDEDYTALRSQILMQSPLPTVELACAQIQQEESQRETLKGGGKPDPEPPTVMYGKGGNEEGYSVCGNKSHTAEHSNAQTQEESVSITAQQLEQLLKLVPSSSKTGYGTEEEIESGFAGMINCNNASSSMNEWILDSGASDHMISDDKLLDEFVPVKGNTKINLPNGGTAKITHIGNVLLKNGLHLKNVLCVPEFKHNLLSIHKLVRDEKYIVEFQPELCVIQDSVTLKTRALGRASHGLYYLMNDNLDFASKKKNAEVKRNNGSKEELVILKKGILLNVM</sequence>
<dbReference type="PANTHER" id="PTHR34222">
    <property type="entry name" value="GAG_PRE-INTEGRS DOMAIN-CONTAINING PROTEIN"/>
    <property type="match status" value="1"/>
</dbReference>
<dbReference type="Pfam" id="PF22936">
    <property type="entry name" value="Pol_BBD"/>
    <property type="match status" value="1"/>
</dbReference>
<reference evidence="3" key="2">
    <citation type="submission" date="2021-03" db="UniProtKB">
        <authorList>
            <consortium name="EnsemblPlants"/>
        </authorList>
    </citation>
    <scope>IDENTIFICATION</scope>
</reference>
<organism evidence="3 4">
    <name type="scientific">Chenopodium quinoa</name>
    <name type="common">Quinoa</name>
    <dbReference type="NCBI Taxonomy" id="63459"/>
    <lineage>
        <taxon>Eukaryota</taxon>
        <taxon>Viridiplantae</taxon>
        <taxon>Streptophyta</taxon>
        <taxon>Embryophyta</taxon>
        <taxon>Tracheophyta</taxon>
        <taxon>Spermatophyta</taxon>
        <taxon>Magnoliopsida</taxon>
        <taxon>eudicotyledons</taxon>
        <taxon>Gunneridae</taxon>
        <taxon>Pentapetalae</taxon>
        <taxon>Caryophyllales</taxon>
        <taxon>Chenopodiaceae</taxon>
        <taxon>Chenopodioideae</taxon>
        <taxon>Atripliceae</taxon>
        <taxon>Chenopodium</taxon>
    </lineage>
</organism>
<dbReference type="AlphaFoldDB" id="A0A803MUY4"/>
<feature type="region of interest" description="Disordered" evidence="1">
    <location>
        <begin position="114"/>
        <end position="166"/>
    </location>
</feature>
<dbReference type="EnsemblPlants" id="AUR62035711-RA">
    <property type="protein sequence ID" value="AUR62035711-RA:cds"/>
    <property type="gene ID" value="AUR62035711"/>
</dbReference>
<feature type="compositionally biased region" description="Basic and acidic residues" evidence="1">
    <location>
        <begin position="114"/>
        <end position="128"/>
    </location>
</feature>
<evidence type="ECO:0000259" key="2">
    <source>
        <dbReference type="Pfam" id="PF22936"/>
    </source>
</evidence>
<evidence type="ECO:0000313" key="4">
    <source>
        <dbReference type="Proteomes" id="UP000596660"/>
    </source>
</evidence>
<evidence type="ECO:0000313" key="3">
    <source>
        <dbReference type="EnsemblPlants" id="AUR62035711-RA:cds"/>
    </source>
</evidence>
<feature type="compositionally biased region" description="Polar residues" evidence="1">
    <location>
        <begin position="148"/>
        <end position="166"/>
    </location>
</feature>
<name>A0A803MUY4_CHEQI</name>
<feature type="domain" description="Retrovirus-related Pol polyprotein from transposon TNT 1-94-like beta-barrel" evidence="2">
    <location>
        <begin position="214"/>
        <end position="288"/>
    </location>
</feature>
<dbReference type="InterPro" id="IPR054722">
    <property type="entry name" value="PolX-like_BBD"/>
</dbReference>
<dbReference type="Gramene" id="AUR62035711-RA">
    <property type="protein sequence ID" value="AUR62035711-RA:cds"/>
    <property type="gene ID" value="AUR62035711"/>
</dbReference>
<dbReference type="PANTHER" id="PTHR34222:SF97">
    <property type="entry name" value="CATALYTIC REGION, PUTATIVE-RELATED"/>
    <property type="match status" value="1"/>
</dbReference>
<reference evidence="3" key="1">
    <citation type="journal article" date="2017" name="Nature">
        <title>The genome of Chenopodium quinoa.</title>
        <authorList>
            <person name="Jarvis D.E."/>
            <person name="Ho Y.S."/>
            <person name="Lightfoot D.J."/>
            <person name="Schmoeckel S.M."/>
            <person name="Li B."/>
            <person name="Borm T.J.A."/>
            <person name="Ohyanagi H."/>
            <person name="Mineta K."/>
            <person name="Michell C.T."/>
            <person name="Saber N."/>
            <person name="Kharbatia N.M."/>
            <person name="Rupper R.R."/>
            <person name="Sharp A.R."/>
            <person name="Dally N."/>
            <person name="Boughton B.A."/>
            <person name="Woo Y.H."/>
            <person name="Gao G."/>
            <person name="Schijlen E.G.W.M."/>
            <person name="Guo X."/>
            <person name="Momin A.A."/>
            <person name="Negrao S."/>
            <person name="Al-Babili S."/>
            <person name="Gehring C."/>
            <person name="Roessner U."/>
            <person name="Jung C."/>
            <person name="Murphy K."/>
            <person name="Arold S.T."/>
            <person name="Gojobori T."/>
            <person name="van der Linden C.G."/>
            <person name="van Loo E.N."/>
            <person name="Jellen E.N."/>
            <person name="Maughan P.J."/>
            <person name="Tester M."/>
        </authorList>
    </citation>
    <scope>NUCLEOTIDE SEQUENCE [LARGE SCALE GENOMIC DNA]</scope>
    <source>
        <strain evidence="3">cv. PI 614886</strain>
    </source>
</reference>
<accession>A0A803MUY4</accession>